<name>A0A382G7J6_9ZZZZ</name>
<feature type="non-terminal residue" evidence="1">
    <location>
        <position position="254"/>
    </location>
</feature>
<dbReference type="Gene3D" id="2.30.40.10">
    <property type="entry name" value="Urease, subunit C, domain 1"/>
    <property type="match status" value="1"/>
</dbReference>
<dbReference type="InterPro" id="IPR011059">
    <property type="entry name" value="Metal-dep_hydrolase_composite"/>
</dbReference>
<reference evidence="1" key="1">
    <citation type="submission" date="2018-05" db="EMBL/GenBank/DDBJ databases">
        <authorList>
            <person name="Lanie J.A."/>
            <person name="Ng W.-L."/>
            <person name="Kazmierczak K.M."/>
            <person name="Andrzejewski T.M."/>
            <person name="Davidsen T.M."/>
            <person name="Wayne K.J."/>
            <person name="Tettelin H."/>
            <person name="Glass J.I."/>
            <person name="Rusch D."/>
            <person name="Podicherti R."/>
            <person name="Tsui H.-C.T."/>
            <person name="Winkler M.E."/>
        </authorList>
    </citation>
    <scope>NUCLEOTIDE SEQUENCE</scope>
</reference>
<evidence type="ECO:0000313" key="1">
    <source>
        <dbReference type="EMBL" id="SVB70879.1"/>
    </source>
</evidence>
<evidence type="ECO:0008006" key="2">
    <source>
        <dbReference type="Google" id="ProtNLM"/>
    </source>
</evidence>
<dbReference type="EMBL" id="UINC01053854">
    <property type="protein sequence ID" value="SVB70879.1"/>
    <property type="molecule type" value="Genomic_DNA"/>
</dbReference>
<proteinExistence type="predicted"/>
<dbReference type="AlphaFoldDB" id="A0A382G7J6"/>
<dbReference type="Gene3D" id="3.20.20.140">
    <property type="entry name" value="Metal-dependent hydrolases"/>
    <property type="match status" value="1"/>
</dbReference>
<protein>
    <recommendedName>
        <fullName evidence="2">Amidohydrolase-related domain-containing protein</fullName>
    </recommendedName>
</protein>
<organism evidence="1">
    <name type="scientific">marine metagenome</name>
    <dbReference type="NCBI Taxonomy" id="408172"/>
    <lineage>
        <taxon>unclassified sequences</taxon>
        <taxon>metagenomes</taxon>
        <taxon>ecological metagenomes</taxon>
    </lineage>
</organism>
<dbReference type="GO" id="GO:0016810">
    <property type="term" value="F:hydrolase activity, acting on carbon-nitrogen (but not peptide) bonds"/>
    <property type="evidence" value="ECO:0007669"/>
    <property type="project" value="InterPro"/>
</dbReference>
<sequence length="254" mass="27681">MQAYSTPNNGDLKRPGRLIVSLLFLLVLWTPAIAQETAPTAGMRHNTPQVHALTNVRIVQSPGRMIDKGTVILRDGVIQAVGADAQIPADAHIWDYTGHTVYAGLIETYSQVGLPTQQPDEENRGRQHWNASVHPQDHAANLYQIDGDGLTSLRKLGFTAAMVLPSQGIFSGSGSLIALGDGTPNDNIIQTQVAQHVRLERNRDRTYPGSLMGVIALIRQTFLDADWHDKAHDAYKQNPAGQTMPEDNEALAAL</sequence>
<gene>
    <name evidence="1" type="ORF">METZ01_LOCUS223733</name>
</gene>
<dbReference type="SUPFAM" id="SSF51338">
    <property type="entry name" value="Composite domain of metallo-dependent hydrolases"/>
    <property type="match status" value="1"/>
</dbReference>
<accession>A0A382G7J6</accession>